<dbReference type="AlphaFoldDB" id="A0A9D4LK50"/>
<dbReference type="EMBL" id="JAIWYP010000003">
    <property type="protein sequence ID" value="KAH3858912.1"/>
    <property type="molecule type" value="Genomic_DNA"/>
</dbReference>
<evidence type="ECO:0000313" key="1">
    <source>
        <dbReference type="EMBL" id="KAH3858912.1"/>
    </source>
</evidence>
<reference evidence="1" key="1">
    <citation type="journal article" date="2019" name="bioRxiv">
        <title>The Genome of the Zebra Mussel, Dreissena polymorpha: A Resource for Invasive Species Research.</title>
        <authorList>
            <person name="McCartney M.A."/>
            <person name="Auch B."/>
            <person name="Kono T."/>
            <person name="Mallez S."/>
            <person name="Zhang Y."/>
            <person name="Obille A."/>
            <person name="Becker A."/>
            <person name="Abrahante J.E."/>
            <person name="Garbe J."/>
            <person name="Badalamenti J.P."/>
            <person name="Herman A."/>
            <person name="Mangelson H."/>
            <person name="Liachko I."/>
            <person name="Sullivan S."/>
            <person name="Sone E.D."/>
            <person name="Koren S."/>
            <person name="Silverstein K.A.T."/>
            <person name="Beckman K.B."/>
            <person name="Gohl D.M."/>
        </authorList>
    </citation>
    <scope>NUCLEOTIDE SEQUENCE</scope>
    <source>
        <strain evidence="1">Duluth1</strain>
        <tissue evidence="1">Whole animal</tissue>
    </source>
</reference>
<proteinExistence type="predicted"/>
<organism evidence="1 2">
    <name type="scientific">Dreissena polymorpha</name>
    <name type="common">Zebra mussel</name>
    <name type="synonym">Mytilus polymorpha</name>
    <dbReference type="NCBI Taxonomy" id="45954"/>
    <lineage>
        <taxon>Eukaryota</taxon>
        <taxon>Metazoa</taxon>
        <taxon>Spiralia</taxon>
        <taxon>Lophotrochozoa</taxon>
        <taxon>Mollusca</taxon>
        <taxon>Bivalvia</taxon>
        <taxon>Autobranchia</taxon>
        <taxon>Heteroconchia</taxon>
        <taxon>Euheterodonta</taxon>
        <taxon>Imparidentia</taxon>
        <taxon>Neoheterodontei</taxon>
        <taxon>Myida</taxon>
        <taxon>Dreissenoidea</taxon>
        <taxon>Dreissenidae</taxon>
        <taxon>Dreissena</taxon>
    </lineage>
</organism>
<keyword evidence="2" id="KW-1185">Reference proteome</keyword>
<protein>
    <submittedName>
        <fullName evidence="1">Uncharacterized protein</fullName>
    </submittedName>
</protein>
<accession>A0A9D4LK50</accession>
<reference evidence="1" key="2">
    <citation type="submission" date="2020-11" db="EMBL/GenBank/DDBJ databases">
        <authorList>
            <person name="McCartney M.A."/>
            <person name="Auch B."/>
            <person name="Kono T."/>
            <person name="Mallez S."/>
            <person name="Becker A."/>
            <person name="Gohl D.M."/>
            <person name="Silverstein K.A.T."/>
            <person name="Koren S."/>
            <person name="Bechman K.B."/>
            <person name="Herman A."/>
            <person name="Abrahante J.E."/>
            <person name="Garbe J."/>
        </authorList>
    </citation>
    <scope>NUCLEOTIDE SEQUENCE</scope>
    <source>
        <strain evidence="1">Duluth1</strain>
        <tissue evidence="1">Whole animal</tissue>
    </source>
</reference>
<sequence length="60" mass="6861">MTPKEESQSVVICQVRSDSMFRIYLTLGDGLVVQAVIDTAAEVTLVSDRVFKKYQVIYRY</sequence>
<comment type="caution">
    <text evidence="1">The sequence shown here is derived from an EMBL/GenBank/DDBJ whole genome shotgun (WGS) entry which is preliminary data.</text>
</comment>
<dbReference type="Proteomes" id="UP000828390">
    <property type="component" value="Unassembled WGS sequence"/>
</dbReference>
<name>A0A9D4LK50_DREPO</name>
<evidence type="ECO:0000313" key="2">
    <source>
        <dbReference type="Proteomes" id="UP000828390"/>
    </source>
</evidence>
<gene>
    <name evidence="1" type="ORF">DPMN_101556</name>
</gene>